<evidence type="ECO:0000256" key="2">
    <source>
        <dbReference type="ARBA" id="ARBA00004824"/>
    </source>
</evidence>
<comment type="pathway">
    <text evidence="2 17">Amino-acid biosynthesis; L-isoleucine biosynthesis; L-isoleucine from 2-oxobutanoate: step 4/4.</text>
</comment>
<comment type="cofactor">
    <cofactor evidence="1 15">
        <name>pyridoxal 5'-phosphate</name>
        <dbReference type="ChEBI" id="CHEBI:597326"/>
    </cofactor>
</comment>
<keyword evidence="8 16" id="KW-0808">Transferase</keyword>
<organism evidence="18 19">
    <name type="scientific">Geomicrobium sediminis</name>
    <dbReference type="NCBI Taxonomy" id="1347788"/>
    <lineage>
        <taxon>Bacteria</taxon>
        <taxon>Bacillati</taxon>
        <taxon>Bacillota</taxon>
        <taxon>Bacilli</taxon>
        <taxon>Bacillales</taxon>
        <taxon>Geomicrobium</taxon>
    </lineage>
</organism>
<evidence type="ECO:0000256" key="15">
    <source>
        <dbReference type="RuleBase" id="RU004516"/>
    </source>
</evidence>
<dbReference type="SUPFAM" id="SSF56752">
    <property type="entry name" value="D-aminoacid aminotransferase-like PLP-dependent enzymes"/>
    <property type="match status" value="1"/>
</dbReference>
<gene>
    <name evidence="18" type="ORF">JOD17_002010</name>
</gene>
<evidence type="ECO:0000313" key="18">
    <source>
        <dbReference type="EMBL" id="MBM7632916.1"/>
    </source>
</evidence>
<keyword evidence="10 16" id="KW-0100">Branched-chain amino acid biosynthesis</keyword>
<proteinExistence type="inferred from homology"/>
<dbReference type="PANTHER" id="PTHR11825:SF44">
    <property type="entry name" value="BRANCHED-CHAIN-AMINO-ACID AMINOTRANSFERASE"/>
    <property type="match status" value="1"/>
</dbReference>
<comment type="catalytic activity">
    <reaction evidence="12 16">
        <text>L-isoleucine + 2-oxoglutarate = (S)-3-methyl-2-oxopentanoate + L-glutamate</text>
        <dbReference type="Rhea" id="RHEA:24801"/>
        <dbReference type="ChEBI" id="CHEBI:16810"/>
        <dbReference type="ChEBI" id="CHEBI:29985"/>
        <dbReference type="ChEBI" id="CHEBI:35146"/>
        <dbReference type="ChEBI" id="CHEBI:58045"/>
        <dbReference type="EC" id="2.6.1.42"/>
    </reaction>
</comment>
<evidence type="ECO:0000256" key="1">
    <source>
        <dbReference type="ARBA" id="ARBA00001933"/>
    </source>
</evidence>
<dbReference type="NCBIfam" id="TIGR01123">
    <property type="entry name" value="ilvE_II"/>
    <property type="match status" value="1"/>
</dbReference>
<dbReference type="InterPro" id="IPR005786">
    <property type="entry name" value="B_amino_transII"/>
</dbReference>
<dbReference type="Gene3D" id="3.30.470.10">
    <property type="match status" value="1"/>
</dbReference>
<comment type="similarity">
    <text evidence="5 14">Belongs to the class-IV pyridoxal-phosphate-dependent aminotransferase family.</text>
</comment>
<evidence type="ECO:0000256" key="13">
    <source>
        <dbReference type="ARBA" id="ARBA00049229"/>
    </source>
</evidence>
<keyword evidence="6 16" id="KW-0032">Aminotransferase</keyword>
<evidence type="ECO:0000256" key="11">
    <source>
        <dbReference type="ARBA" id="ARBA00048212"/>
    </source>
</evidence>
<dbReference type="InterPro" id="IPR036038">
    <property type="entry name" value="Aminotransferase-like"/>
</dbReference>
<dbReference type="NCBIfam" id="NF009897">
    <property type="entry name" value="PRK13357.1"/>
    <property type="match status" value="1"/>
</dbReference>
<dbReference type="PANTHER" id="PTHR11825">
    <property type="entry name" value="SUBGROUP IIII AMINOTRANSFERASE"/>
    <property type="match status" value="1"/>
</dbReference>
<evidence type="ECO:0000256" key="6">
    <source>
        <dbReference type="ARBA" id="ARBA00022576"/>
    </source>
</evidence>
<evidence type="ECO:0000256" key="12">
    <source>
        <dbReference type="ARBA" id="ARBA00048798"/>
    </source>
</evidence>
<comment type="caution">
    <text evidence="18">The sequence shown here is derived from an EMBL/GenBank/DDBJ whole genome shotgun (WGS) entry which is preliminary data.</text>
</comment>
<dbReference type="InterPro" id="IPR001544">
    <property type="entry name" value="Aminotrans_IV"/>
</dbReference>
<keyword evidence="9 15" id="KW-0663">Pyridoxal phosphate</keyword>
<dbReference type="Pfam" id="PF01063">
    <property type="entry name" value="Aminotran_4"/>
    <property type="match status" value="1"/>
</dbReference>
<dbReference type="PROSITE" id="PS00770">
    <property type="entry name" value="AA_TRANSFER_CLASS_4"/>
    <property type="match status" value="1"/>
</dbReference>
<dbReference type="EMBL" id="JAFBEC010000005">
    <property type="protein sequence ID" value="MBM7632916.1"/>
    <property type="molecule type" value="Genomic_DNA"/>
</dbReference>
<evidence type="ECO:0000256" key="5">
    <source>
        <dbReference type="ARBA" id="ARBA00009320"/>
    </source>
</evidence>
<name>A0ABS2PD83_9BACL</name>
<protein>
    <recommendedName>
        <fullName evidence="16">Branched-chain-amino-acid aminotransferase</fullName>
        <ecNumber evidence="16">2.6.1.42</ecNumber>
    </recommendedName>
</protein>
<dbReference type="PIRSF" id="PIRSF006468">
    <property type="entry name" value="BCAT1"/>
    <property type="match status" value="1"/>
</dbReference>
<accession>A0ABS2PD83</accession>
<comment type="catalytic activity">
    <reaction evidence="11 16">
        <text>L-valine + 2-oxoglutarate = 3-methyl-2-oxobutanoate + L-glutamate</text>
        <dbReference type="Rhea" id="RHEA:24813"/>
        <dbReference type="ChEBI" id="CHEBI:11851"/>
        <dbReference type="ChEBI" id="CHEBI:16810"/>
        <dbReference type="ChEBI" id="CHEBI:29985"/>
        <dbReference type="ChEBI" id="CHEBI:57762"/>
        <dbReference type="EC" id="2.6.1.42"/>
    </reaction>
</comment>
<keyword evidence="7 16" id="KW-0028">Amino-acid biosynthesis</keyword>
<evidence type="ECO:0000256" key="9">
    <source>
        <dbReference type="ARBA" id="ARBA00022898"/>
    </source>
</evidence>
<comment type="catalytic activity">
    <reaction evidence="13 16">
        <text>L-leucine + 2-oxoglutarate = 4-methyl-2-oxopentanoate + L-glutamate</text>
        <dbReference type="Rhea" id="RHEA:18321"/>
        <dbReference type="ChEBI" id="CHEBI:16810"/>
        <dbReference type="ChEBI" id="CHEBI:17865"/>
        <dbReference type="ChEBI" id="CHEBI:29985"/>
        <dbReference type="ChEBI" id="CHEBI:57427"/>
        <dbReference type="EC" id="2.6.1.42"/>
    </reaction>
</comment>
<keyword evidence="19" id="KW-1185">Reference proteome</keyword>
<evidence type="ECO:0000256" key="8">
    <source>
        <dbReference type="ARBA" id="ARBA00022679"/>
    </source>
</evidence>
<dbReference type="CDD" id="cd01557">
    <property type="entry name" value="BCAT_beta_family"/>
    <property type="match status" value="1"/>
</dbReference>
<dbReference type="RefSeq" id="WP_204697387.1">
    <property type="nucleotide sequence ID" value="NZ_JAFBEC010000005.1"/>
</dbReference>
<comment type="pathway">
    <text evidence="4 17">Amino-acid biosynthesis; L-leucine biosynthesis; L-leucine from 3-methyl-2-oxobutanoate: step 4/4.</text>
</comment>
<evidence type="ECO:0000256" key="10">
    <source>
        <dbReference type="ARBA" id="ARBA00023304"/>
    </source>
</evidence>
<dbReference type="InterPro" id="IPR033939">
    <property type="entry name" value="BCAT_family"/>
</dbReference>
<comment type="pathway">
    <text evidence="3 17">Amino-acid biosynthesis; L-valine biosynthesis; L-valine from pyruvate: step 4/4.</text>
</comment>
<evidence type="ECO:0000256" key="7">
    <source>
        <dbReference type="ARBA" id="ARBA00022605"/>
    </source>
</evidence>
<evidence type="ECO:0000256" key="3">
    <source>
        <dbReference type="ARBA" id="ARBA00004931"/>
    </source>
</evidence>
<evidence type="ECO:0000256" key="14">
    <source>
        <dbReference type="RuleBase" id="RU004106"/>
    </source>
</evidence>
<evidence type="ECO:0000256" key="17">
    <source>
        <dbReference type="RuleBase" id="RU004519"/>
    </source>
</evidence>
<evidence type="ECO:0000256" key="4">
    <source>
        <dbReference type="ARBA" id="ARBA00005072"/>
    </source>
</evidence>
<dbReference type="Proteomes" id="UP000741863">
    <property type="component" value="Unassembled WGS sequence"/>
</dbReference>
<evidence type="ECO:0000313" key="19">
    <source>
        <dbReference type="Proteomes" id="UP000741863"/>
    </source>
</evidence>
<dbReference type="GO" id="GO:0004084">
    <property type="term" value="F:branched-chain-amino-acid transaminase activity"/>
    <property type="evidence" value="ECO:0007669"/>
    <property type="project" value="UniProtKB-EC"/>
</dbReference>
<reference evidence="18 19" key="1">
    <citation type="submission" date="2021-01" db="EMBL/GenBank/DDBJ databases">
        <title>Genomic Encyclopedia of Type Strains, Phase IV (KMG-IV): sequencing the most valuable type-strain genomes for metagenomic binning, comparative biology and taxonomic classification.</title>
        <authorList>
            <person name="Goeker M."/>
        </authorList>
    </citation>
    <scope>NUCLEOTIDE SEQUENCE [LARGE SCALE GENOMIC DNA]</scope>
    <source>
        <strain evidence="18 19">DSM 25540</strain>
    </source>
</reference>
<evidence type="ECO:0000256" key="16">
    <source>
        <dbReference type="RuleBase" id="RU004517"/>
    </source>
</evidence>
<dbReference type="InterPro" id="IPR043131">
    <property type="entry name" value="BCAT-like_N"/>
</dbReference>
<dbReference type="InterPro" id="IPR043132">
    <property type="entry name" value="BCAT-like_C"/>
</dbReference>
<dbReference type="Gene3D" id="3.20.10.10">
    <property type="entry name" value="D-amino Acid Aminotransferase, subunit A, domain 2"/>
    <property type="match status" value="1"/>
</dbReference>
<sequence>MTSQTLEVIKTTTHKPKPDPEALGFGKYFTDHMLLIDYHSDKGWYHPRIVPYEPLTLDPAAMVFHYGQTVFEGLKAYKDHDENVRLFRPEENMKRLNRSNERLSIPTLDEKETLSYIKELVRLEKDWIPTAAGKSLYIRPFVINTEASLSVAPSKTYTFLVILSPVGSYYSEGIDPVSIFVEDFYTRAAPGGTGYAKTAGNYSAAYKAQERAVEHQRSQVLWLDGLEKKYVEEVGSMNVFFKIDGEIHTPEINGTILEGVTRKSVIELLRSWDLPVHERRIAMDDLIQAHQNGTLEEAFGTGTAAVISPIGILDYKGTEYTINNNKTGDISNRLHNAITGIQTGRLEDPFGWTTVL</sequence>
<dbReference type="EC" id="2.6.1.42" evidence="16"/>
<dbReference type="InterPro" id="IPR018300">
    <property type="entry name" value="Aminotrans_IV_CS"/>
</dbReference>